<evidence type="ECO:0000259" key="13">
    <source>
        <dbReference type="SMART" id="SM00563"/>
    </source>
</evidence>
<comment type="subcellular location">
    <subcellularLocation>
        <location evidence="1">Mitochondrion inner membrane</location>
        <topology evidence="1">Peripheral membrane protein</topology>
        <orientation evidence="1">Intermembrane side</orientation>
    </subcellularLocation>
    <subcellularLocation>
        <location evidence="10">Mitochondrion outer membrane</location>
        <topology evidence="10">Peripheral membrane protein</topology>
        <orientation evidence="10">Intermembrane side</orientation>
    </subcellularLocation>
</comment>
<feature type="domain" description="Phospholipid/glycerol acyltransferase" evidence="13">
    <location>
        <begin position="74"/>
        <end position="263"/>
    </location>
</feature>
<comment type="similarity">
    <text evidence="2 12">Belongs to the taffazin family.</text>
</comment>
<evidence type="ECO:0000256" key="5">
    <source>
        <dbReference type="ARBA" id="ARBA00022792"/>
    </source>
</evidence>
<dbReference type="OrthoDB" id="193467at2759"/>
<sequence>MSFQSVLKSGDEFLSEYRPPSTNSRLFNYLSQITCVAVIAGSKLIVNMVYDPQITGLEKLDAALARARRENRGLITIMNHMSVADDPFLWATLPWRYYKDVDDIRWGLGAANLCFSNKVLSTFFTLGKVLKTERFGRGPFQGSLDAAVRLLSPDDTLSLAFQPGQQNQSLKWYSPLWKILRTNQSSALSVEAKKLLGYGLQQDYVQPILRRKTSWVHIFPEGYVAQLEPPHSNSMRYFRWGTSRLILEPTVAPIVVPIFSQGFELIYPESSAEDGMDRFFPQNRGAHIRITVGDPVDDSVIAGFREKWNQLCHKYYDRESPGQMSEELKFGKEARALRANVSSFLRNLVSDLRTSTGLRAEDPRLKTHEFWHAYTHSKGVSSPDVKFIGKNWAIKEYQKNVKDYDEFGNEIS</sequence>
<dbReference type="GO" id="GO:0097250">
    <property type="term" value="P:mitochondrial respirasome assembly"/>
    <property type="evidence" value="ECO:0007669"/>
    <property type="project" value="EnsemblFungi"/>
</dbReference>
<dbReference type="PANTHER" id="PTHR12497">
    <property type="entry name" value="TAZ PROTEIN TAFAZZIN"/>
    <property type="match status" value="1"/>
</dbReference>
<evidence type="ECO:0000256" key="9">
    <source>
        <dbReference type="ARBA" id="ARBA00023315"/>
    </source>
</evidence>
<proteinExistence type="inferred from homology"/>
<dbReference type="Proteomes" id="UP000019384">
    <property type="component" value="Unassembled WGS sequence"/>
</dbReference>
<dbReference type="GeneID" id="34520890"/>
<keyword evidence="7" id="KW-0496">Mitochondrion</keyword>
<evidence type="ECO:0000313" key="14">
    <source>
        <dbReference type="EMBL" id="CDK27508.1"/>
    </source>
</evidence>
<dbReference type="GO" id="GO:0007007">
    <property type="term" value="P:inner mitochondrial membrane organization"/>
    <property type="evidence" value="ECO:0007669"/>
    <property type="project" value="EnsemblFungi"/>
</dbReference>
<evidence type="ECO:0000256" key="10">
    <source>
        <dbReference type="ARBA" id="ARBA00024323"/>
    </source>
</evidence>
<dbReference type="GO" id="GO:0042773">
    <property type="term" value="P:ATP synthesis coupled electron transport"/>
    <property type="evidence" value="ECO:0007669"/>
    <property type="project" value="EnsemblFungi"/>
</dbReference>
<evidence type="ECO:0000256" key="2">
    <source>
        <dbReference type="ARBA" id="ARBA00010524"/>
    </source>
</evidence>
<dbReference type="GO" id="GO:0005743">
    <property type="term" value="C:mitochondrial inner membrane"/>
    <property type="evidence" value="ECO:0007669"/>
    <property type="project" value="UniProtKB-SubCell"/>
</dbReference>
<protein>
    <recommendedName>
        <fullName evidence="12">Tafazzin family protein</fullName>
    </recommendedName>
</protein>
<dbReference type="SMART" id="SM00563">
    <property type="entry name" value="PlsC"/>
    <property type="match status" value="1"/>
</dbReference>
<keyword evidence="15" id="KW-1185">Reference proteome</keyword>
<dbReference type="EMBL" id="HG793128">
    <property type="protein sequence ID" value="CDK27508.1"/>
    <property type="molecule type" value="Genomic_DNA"/>
</dbReference>
<dbReference type="CDD" id="cd07989">
    <property type="entry name" value="LPLAT_AGPAT-like"/>
    <property type="match status" value="1"/>
</dbReference>
<dbReference type="GO" id="GO:0047184">
    <property type="term" value="F:1-acylglycerophosphocholine O-acyltransferase activity"/>
    <property type="evidence" value="ECO:0007669"/>
    <property type="project" value="EnsemblFungi"/>
</dbReference>
<dbReference type="PANTHER" id="PTHR12497:SF0">
    <property type="entry name" value="TAFAZZIN"/>
    <property type="match status" value="1"/>
</dbReference>
<keyword evidence="8" id="KW-0472">Membrane</keyword>
<dbReference type="InterPro" id="IPR002123">
    <property type="entry name" value="Plipid/glycerol_acylTrfase"/>
</dbReference>
<evidence type="ECO:0000256" key="6">
    <source>
        <dbReference type="ARBA" id="ARBA00023098"/>
    </source>
</evidence>
<reference evidence="14" key="1">
    <citation type="submission" date="2013-12" db="EMBL/GenBank/DDBJ databases">
        <authorList>
            <person name="Genoscope - CEA"/>
        </authorList>
    </citation>
    <scope>NUCLEOTIDE SEQUENCE</scope>
    <source>
        <strain evidence="14">CBS 1993</strain>
    </source>
</reference>
<organism evidence="14 15">
    <name type="scientific">Kuraishia capsulata CBS 1993</name>
    <dbReference type="NCBI Taxonomy" id="1382522"/>
    <lineage>
        <taxon>Eukaryota</taxon>
        <taxon>Fungi</taxon>
        <taxon>Dikarya</taxon>
        <taxon>Ascomycota</taxon>
        <taxon>Saccharomycotina</taxon>
        <taxon>Pichiomycetes</taxon>
        <taxon>Pichiales</taxon>
        <taxon>Pichiaceae</taxon>
        <taxon>Kuraishia</taxon>
    </lineage>
</organism>
<name>W6MMU2_9ASCO</name>
<keyword evidence="5" id="KW-0999">Mitochondrion inner membrane</keyword>
<dbReference type="Pfam" id="PF01553">
    <property type="entry name" value="Acyltransferase"/>
    <property type="match status" value="1"/>
</dbReference>
<evidence type="ECO:0000256" key="1">
    <source>
        <dbReference type="ARBA" id="ARBA00004137"/>
    </source>
</evidence>
<dbReference type="HOGENOM" id="CLU_046747_1_1_1"/>
<keyword evidence="9" id="KW-0012">Acyltransferase</keyword>
<comment type="catalytic activity">
    <reaction evidence="11">
        <text>1'-[1,2-diacyl-sn-glycero-3-phospho],3'-[1-acyl-sn-glycero-3-phospho]-glycerol + a 1,2-diacyl-sn-glycero-3-phosphocholine = a cardiolipin + a 1-acyl-sn-glycero-3-phosphocholine</text>
        <dbReference type="Rhea" id="RHEA:33731"/>
        <dbReference type="ChEBI" id="CHEBI:57643"/>
        <dbReference type="ChEBI" id="CHEBI:58168"/>
        <dbReference type="ChEBI" id="CHEBI:62237"/>
        <dbReference type="ChEBI" id="CHEBI:64743"/>
    </reaction>
    <physiologicalReaction direction="left-to-right" evidence="11">
        <dbReference type="Rhea" id="RHEA:33732"/>
    </physiologicalReaction>
    <physiologicalReaction direction="right-to-left" evidence="11">
        <dbReference type="Rhea" id="RHEA:33733"/>
    </physiologicalReaction>
</comment>
<keyword evidence="4" id="KW-1000">Mitochondrion outer membrane</keyword>
<evidence type="ECO:0000313" key="15">
    <source>
        <dbReference type="Proteomes" id="UP000019384"/>
    </source>
</evidence>
<evidence type="ECO:0000256" key="4">
    <source>
        <dbReference type="ARBA" id="ARBA00022787"/>
    </source>
</evidence>
<evidence type="ECO:0000256" key="7">
    <source>
        <dbReference type="ARBA" id="ARBA00023128"/>
    </source>
</evidence>
<dbReference type="STRING" id="1382522.W6MMU2"/>
<reference evidence="14" key="2">
    <citation type="submission" date="2014-02" db="EMBL/GenBank/DDBJ databases">
        <title>Complete DNA sequence of /Kuraishia capsulata/ illustrates novel genomic features among budding yeasts (/Saccharomycotina/).</title>
        <authorList>
            <person name="Morales L."/>
            <person name="Noel B."/>
            <person name="Porcel B."/>
            <person name="Marcet-Houben M."/>
            <person name="Hullo M-F."/>
            <person name="Sacerdot C."/>
            <person name="Tekaia F."/>
            <person name="Leh-Louis V."/>
            <person name="Despons L."/>
            <person name="Khanna V."/>
            <person name="Aury J-M."/>
            <person name="Barbe V."/>
            <person name="Couloux A."/>
            <person name="Labadie K."/>
            <person name="Pelletier E."/>
            <person name="Souciet J-L."/>
            <person name="Boekhout T."/>
            <person name="Gabaldon T."/>
            <person name="Wincker P."/>
            <person name="Dujon B."/>
        </authorList>
    </citation>
    <scope>NUCLEOTIDE SEQUENCE</scope>
    <source>
        <strain evidence="14">CBS 1993</strain>
    </source>
</reference>
<dbReference type="PRINTS" id="PR00979">
    <property type="entry name" value="TAFAZZIN"/>
</dbReference>
<evidence type="ECO:0000256" key="11">
    <source>
        <dbReference type="ARBA" id="ARBA00047906"/>
    </source>
</evidence>
<dbReference type="GO" id="GO:0005741">
    <property type="term" value="C:mitochondrial outer membrane"/>
    <property type="evidence" value="ECO:0007669"/>
    <property type="project" value="UniProtKB-SubCell"/>
</dbReference>
<accession>W6MMU2</accession>
<dbReference type="GO" id="GO:0035965">
    <property type="term" value="P:cardiolipin acyl-chain remodeling"/>
    <property type="evidence" value="ECO:0007669"/>
    <property type="project" value="EnsemblFungi"/>
</dbReference>
<evidence type="ECO:0000256" key="8">
    <source>
        <dbReference type="ARBA" id="ARBA00023136"/>
    </source>
</evidence>
<dbReference type="InterPro" id="IPR000872">
    <property type="entry name" value="Tafazzin"/>
</dbReference>
<gene>
    <name evidence="14" type="ORF">KUCA_T00003486001</name>
</gene>
<keyword evidence="3" id="KW-0808">Transferase</keyword>
<evidence type="ECO:0000256" key="12">
    <source>
        <dbReference type="RuleBase" id="RU365062"/>
    </source>
</evidence>
<dbReference type="AlphaFoldDB" id="W6MMU2"/>
<dbReference type="GO" id="GO:0008654">
    <property type="term" value="P:phospholipid biosynthetic process"/>
    <property type="evidence" value="ECO:0007669"/>
    <property type="project" value="EnsemblFungi"/>
</dbReference>
<evidence type="ECO:0000256" key="3">
    <source>
        <dbReference type="ARBA" id="ARBA00022679"/>
    </source>
</evidence>
<dbReference type="RefSeq" id="XP_022459502.1">
    <property type="nucleotide sequence ID" value="XM_022601905.1"/>
</dbReference>
<keyword evidence="6" id="KW-0443">Lipid metabolism</keyword>